<dbReference type="GO" id="GO:0006289">
    <property type="term" value="P:nucleotide-excision repair"/>
    <property type="evidence" value="ECO:0007669"/>
    <property type="project" value="TreeGrafter"/>
</dbReference>
<accession>B3EJE3</accession>
<dbReference type="SUPFAM" id="SSF52540">
    <property type="entry name" value="P-loop containing nucleoside triphosphate hydrolases"/>
    <property type="match status" value="2"/>
</dbReference>
<feature type="region of interest" description="Disordered" evidence="1">
    <location>
        <begin position="75"/>
        <end position="98"/>
    </location>
</feature>
<dbReference type="GO" id="GO:0036297">
    <property type="term" value="P:interstrand cross-link repair"/>
    <property type="evidence" value="ECO:0007669"/>
    <property type="project" value="TreeGrafter"/>
</dbReference>
<reference evidence="3" key="1">
    <citation type="submission" date="2008-06" db="EMBL/GenBank/DDBJ databases">
        <title>Complete sequence of Chlorobium phaeobacteroides BS1.</title>
        <authorList>
            <consortium name="US DOE Joint Genome Institute"/>
            <person name="Lucas S."/>
            <person name="Copeland A."/>
            <person name="Lapidus A."/>
            <person name="Glavina del Rio T."/>
            <person name="Dalin E."/>
            <person name="Tice H."/>
            <person name="Bruce D."/>
            <person name="Goodwin L."/>
            <person name="Pitluck S."/>
            <person name="Schmutz J."/>
            <person name="Larimer F."/>
            <person name="Land M."/>
            <person name="Hauser L."/>
            <person name="Kyrpides N."/>
            <person name="Ovchinnikova G."/>
            <person name="Li T."/>
            <person name="Liu Z."/>
            <person name="Zhao F."/>
            <person name="Overmann J."/>
            <person name="Bryant D.A."/>
            <person name="Richardson P."/>
        </authorList>
    </citation>
    <scope>NUCLEOTIDE SEQUENCE [LARGE SCALE GENOMIC DNA]</scope>
    <source>
        <strain evidence="3">BS1</strain>
    </source>
</reference>
<evidence type="ECO:0000313" key="3">
    <source>
        <dbReference type="EMBL" id="ACE04343.1"/>
    </source>
</evidence>
<dbReference type="InterPro" id="IPR027417">
    <property type="entry name" value="P-loop_NTPase"/>
</dbReference>
<protein>
    <submittedName>
        <fullName evidence="3">Helicase domain protein</fullName>
    </submittedName>
</protein>
<dbReference type="STRING" id="331678.Cphamn1_1415"/>
<dbReference type="CDD" id="cd18785">
    <property type="entry name" value="SF2_C"/>
    <property type="match status" value="1"/>
</dbReference>
<keyword evidence="3" id="KW-0347">Helicase</keyword>
<evidence type="ECO:0000259" key="2">
    <source>
        <dbReference type="PROSITE" id="PS51194"/>
    </source>
</evidence>
<sequence>MNDERAALITWMRGEIVGPSKPVREPVTVTFENNVLIDNGQCVRGPKVWQPEPGSKLEEVLLMKGDAPHQKYGVGLLHPDGHPSEEQVDEVSNGISGDDVLPEEDFTVPESMENTSTDYQGTEQVDADDFEVSSTDVRYPSTIGITINIKIDPQGEIVIHFPQEKRFFWQLGNDRPFPVNGRYEQCIHRVPDGKENPSVWRRYPCFNPDTKITVSAYELQNRQVISRDIELPEGSPGNMHLVLKVYPRRISEQDDCWLLTVVLQNTSGSGLQPQHYAATLYQAFFEVTVRAGCFVAYPESSRGFSELDEDEQSLALLYRDSSTWAIGHGCAAGWDAELGNSPSCVYADVMPAVELPSMTPDIVDVDGNMIQLSMRQLSSFTPDFNEADILLRLAEEYYKWIEKQRDALEYLENNDLKIVAKRHIEQSMVCLGRIRKGIELLESNTNALNAFRLANLAMLLQQIAAKKLKRRPLIYDRQMERVRPQGEMQSPWLIYKNNNEGGQIGQWRAFQLAFLLMSIEGVIDGKSPDRDTVDLIWFPTGGGKTEAYLAVVSFYIFYNRLQMADGGDEEHRLDGTNVLMRYTLRMLTAQQFQRAASLIAAMEFLRRLNGAENLPSIPGKRFSIGLWVGKDATPNKISDAANKLVEFRKQRNGHTGNPFVLTECPWCRSEIGRFHNELPRRISKQERVKGINSSKDEGPRLLCPDSCCEFGQMAVDTWLPIEVIDQRIYQTRPSLVIGTADKFAMIAYQPDAGALFGRSREDGVVRQTYSPPGMIIQDELHLISGPLGTMYAMYESVFEKLCTVSANGVSVKPKIISSTATIRGAKDQVKAVFARDSLSLFPSPGWTMGDSFFGTYARDENNRLRSGRLYLGIHANEFNILTAENRVFASALFRSFFIESEKRDPWWTLLVFFNSIRELGGARTLFDSDIRDRMKFLFSREGQGQERRYIGNPEELTGRIDNAAIVSMMDRLSKKYNESARAIVDVCLASNIIEVGVDIDRLSLMGVVGQPKTTAQYIQVTGRVGRRWAESPGLVLMLYNPAKSRDRSHYEHFHSYHKRLYEQVEPTSATPFSGSAITRALPGILISWVRQNIDAENPVDFERFCEALQEVYGFVEERCKSLLDGNDEELARALSKLSQVRDELIQKWNANPQTWQEYPHRIGGEYLMLWPGQYRTVAQNNKGVDVASSMRSVDAMAGLGISSAYFDAEINQQDG</sequence>
<dbReference type="HOGENOM" id="CLU_004880_0_0_10"/>
<dbReference type="GO" id="GO:0043138">
    <property type="term" value="F:3'-5' DNA helicase activity"/>
    <property type="evidence" value="ECO:0007669"/>
    <property type="project" value="TreeGrafter"/>
</dbReference>
<organism evidence="3">
    <name type="scientific">Chlorobium phaeobacteroides (strain BS1)</name>
    <dbReference type="NCBI Taxonomy" id="331678"/>
    <lineage>
        <taxon>Bacteria</taxon>
        <taxon>Pseudomonadati</taxon>
        <taxon>Chlorobiota</taxon>
        <taxon>Chlorobiia</taxon>
        <taxon>Chlorobiales</taxon>
        <taxon>Chlorobiaceae</taxon>
        <taxon>Chlorobium/Pelodictyon group</taxon>
        <taxon>Chlorobium</taxon>
    </lineage>
</organism>
<dbReference type="eggNOG" id="COG1203">
    <property type="taxonomic scope" value="Bacteria"/>
</dbReference>
<dbReference type="PANTHER" id="PTHR47957">
    <property type="entry name" value="ATP-DEPENDENT HELICASE HRQ1"/>
    <property type="match status" value="1"/>
</dbReference>
<name>B3EJE3_CHLPB</name>
<dbReference type="PROSITE" id="PS51194">
    <property type="entry name" value="HELICASE_CTER"/>
    <property type="match status" value="1"/>
</dbReference>
<evidence type="ECO:0000256" key="1">
    <source>
        <dbReference type="SAM" id="MobiDB-lite"/>
    </source>
</evidence>
<dbReference type="InterPro" id="IPR001650">
    <property type="entry name" value="Helicase_C-like"/>
</dbReference>
<dbReference type="Pfam" id="PF00271">
    <property type="entry name" value="Helicase_C"/>
    <property type="match status" value="1"/>
</dbReference>
<gene>
    <name evidence="3" type="ordered locus">Cphamn1_1415</name>
</gene>
<keyword evidence="3" id="KW-0067">ATP-binding</keyword>
<dbReference type="SMART" id="SM00490">
    <property type="entry name" value="HELICc"/>
    <property type="match status" value="1"/>
</dbReference>
<feature type="domain" description="Helicase C-terminal" evidence="2">
    <location>
        <begin position="892"/>
        <end position="1078"/>
    </location>
</feature>
<dbReference type="PANTHER" id="PTHR47957:SF3">
    <property type="entry name" value="ATP-DEPENDENT HELICASE HRQ1"/>
    <property type="match status" value="1"/>
</dbReference>
<proteinExistence type="predicted"/>
<dbReference type="AlphaFoldDB" id="B3EJE3"/>
<dbReference type="KEGG" id="cpb:Cphamn1_1415"/>
<keyword evidence="3" id="KW-0547">Nucleotide-binding</keyword>
<dbReference type="EMBL" id="CP001101">
    <property type="protein sequence ID" value="ACE04343.1"/>
    <property type="molecule type" value="Genomic_DNA"/>
</dbReference>
<dbReference type="Gene3D" id="3.40.50.300">
    <property type="entry name" value="P-loop containing nucleotide triphosphate hydrolases"/>
    <property type="match status" value="1"/>
</dbReference>
<keyword evidence="3" id="KW-0378">Hydrolase</keyword>